<dbReference type="GO" id="GO:0006351">
    <property type="term" value="P:DNA-templated transcription"/>
    <property type="evidence" value="ECO:0007669"/>
    <property type="project" value="TreeGrafter"/>
</dbReference>
<dbReference type="RefSeq" id="WP_161352800.1">
    <property type="nucleotide sequence ID" value="NZ_WTUX01000019.1"/>
</dbReference>
<dbReference type="EMBL" id="WTUX01000019">
    <property type="protein sequence ID" value="MZR14698.1"/>
    <property type="molecule type" value="Genomic_DNA"/>
</dbReference>
<protein>
    <submittedName>
        <fullName evidence="6">LysR family transcriptional regulator</fullName>
    </submittedName>
</protein>
<organism evidence="6 7">
    <name type="scientific">Maritimibacter harenae</name>
    <dbReference type="NCBI Taxonomy" id="2606218"/>
    <lineage>
        <taxon>Bacteria</taxon>
        <taxon>Pseudomonadati</taxon>
        <taxon>Pseudomonadota</taxon>
        <taxon>Alphaproteobacteria</taxon>
        <taxon>Rhodobacterales</taxon>
        <taxon>Roseobacteraceae</taxon>
        <taxon>Maritimibacter</taxon>
    </lineage>
</organism>
<gene>
    <name evidence="6" type="ORF">GQE99_16885</name>
</gene>
<dbReference type="PRINTS" id="PR00039">
    <property type="entry name" value="HTHLYSR"/>
</dbReference>
<dbReference type="InterPro" id="IPR036390">
    <property type="entry name" value="WH_DNA-bd_sf"/>
</dbReference>
<dbReference type="GO" id="GO:0043565">
    <property type="term" value="F:sequence-specific DNA binding"/>
    <property type="evidence" value="ECO:0007669"/>
    <property type="project" value="TreeGrafter"/>
</dbReference>
<dbReference type="SUPFAM" id="SSF46785">
    <property type="entry name" value="Winged helix' DNA-binding domain"/>
    <property type="match status" value="1"/>
</dbReference>
<evidence type="ECO:0000313" key="6">
    <source>
        <dbReference type="EMBL" id="MZR14698.1"/>
    </source>
</evidence>
<keyword evidence="7" id="KW-1185">Reference proteome</keyword>
<dbReference type="SUPFAM" id="SSF53850">
    <property type="entry name" value="Periplasmic binding protein-like II"/>
    <property type="match status" value="1"/>
</dbReference>
<dbReference type="Proteomes" id="UP000467322">
    <property type="component" value="Unassembled WGS sequence"/>
</dbReference>
<evidence type="ECO:0000259" key="5">
    <source>
        <dbReference type="PROSITE" id="PS50931"/>
    </source>
</evidence>
<reference evidence="6 7" key="1">
    <citation type="submission" date="2019-12" db="EMBL/GenBank/DDBJ databases">
        <title>Maritimibacter sp. nov. sp. isolated from sea sand.</title>
        <authorList>
            <person name="Kim J."/>
            <person name="Jeong S.E."/>
            <person name="Jung H.S."/>
            <person name="Jeon C.O."/>
        </authorList>
    </citation>
    <scope>NUCLEOTIDE SEQUENCE [LARGE SCALE GENOMIC DNA]</scope>
    <source>
        <strain evidence="6 7">DP07</strain>
    </source>
</reference>
<dbReference type="GO" id="GO:0003700">
    <property type="term" value="F:DNA-binding transcription factor activity"/>
    <property type="evidence" value="ECO:0007669"/>
    <property type="project" value="InterPro"/>
</dbReference>
<keyword evidence="3" id="KW-0238">DNA-binding</keyword>
<dbReference type="InterPro" id="IPR036388">
    <property type="entry name" value="WH-like_DNA-bd_sf"/>
</dbReference>
<dbReference type="Gene3D" id="3.40.190.10">
    <property type="entry name" value="Periplasmic binding protein-like II"/>
    <property type="match status" value="2"/>
</dbReference>
<dbReference type="PANTHER" id="PTHR30537:SF74">
    <property type="entry name" value="HTH-TYPE TRANSCRIPTIONAL REGULATOR TRPI"/>
    <property type="match status" value="1"/>
</dbReference>
<dbReference type="InterPro" id="IPR005119">
    <property type="entry name" value="LysR_subst-bd"/>
</dbReference>
<dbReference type="Gene3D" id="1.10.10.10">
    <property type="entry name" value="Winged helix-like DNA-binding domain superfamily/Winged helix DNA-binding domain"/>
    <property type="match status" value="1"/>
</dbReference>
<evidence type="ECO:0000256" key="3">
    <source>
        <dbReference type="ARBA" id="ARBA00023125"/>
    </source>
</evidence>
<keyword evidence="4" id="KW-0804">Transcription</keyword>
<comment type="caution">
    <text evidence="6">The sequence shown here is derived from an EMBL/GenBank/DDBJ whole genome shotgun (WGS) entry which is preliminary data.</text>
</comment>
<evidence type="ECO:0000256" key="4">
    <source>
        <dbReference type="ARBA" id="ARBA00023163"/>
    </source>
</evidence>
<dbReference type="AlphaFoldDB" id="A0A845M7Q8"/>
<dbReference type="Pfam" id="PF00126">
    <property type="entry name" value="HTH_1"/>
    <property type="match status" value="1"/>
</dbReference>
<feature type="domain" description="HTH lysR-type" evidence="5">
    <location>
        <begin position="1"/>
        <end position="61"/>
    </location>
</feature>
<evidence type="ECO:0000313" key="7">
    <source>
        <dbReference type="Proteomes" id="UP000467322"/>
    </source>
</evidence>
<name>A0A845M7Q8_9RHOB</name>
<evidence type="ECO:0000256" key="1">
    <source>
        <dbReference type="ARBA" id="ARBA00009437"/>
    </source>
</evidence>
<sequence>MKLSHLNGLRALEATLRLGSFSAAAGELGVTPAAVGQRVRVLEDYLGRPLFTRTSAGAAPTAEARQVLPVLNTGFAAIADGLERLRADQPARPIRVTMPESFAENWFSWVLAGFSAAHPAADLRLDATNRDVAFPSDTLDFAIRYGRAPGEGVSAHRLFGDSVQPVCAPDFARRHDLHPGRGDLTGVPLIHVMNRTGDPGWVGFDGWGRTFGVDPATLTHGVRFSRTGSGLQGAIAGQGLVMAGLVEAFHALRAGRLVLPFGPARRVTTHYAYRLIHAPDAPQGRLHRAFHDWVLESATGYRQDRDALLAALAEGG</sequence>
<dbReference type="InterPro" id="IPR058163">
    <property type="entry name" value="LysR-type_TF_proteobact-type"/>
</dbReference>
<dbReference type="PROSITE" id="PS50931">
    <property type="entry name" value="HTH_LYSR"/>
    <property type="match status" value="1"/>
</dbReference>
<dbReference type="PANTHER" id="PTHR30537">
    <property type="entry name" value="HTH-TYPE TRANSCRIPTIONAL REGULATOR"/>
    <property type="match status" value="1"/>
</dbReference>
<dbReference type="Pfam" id="PF03466">
    <property type="entry name" value="LysR_substrate"/>
    <property type="match status" value="1"/>
</dbReference>
<evidence type="ECO:0000256" key="2">
    <source>
        <dbReference type="ARBA" id="ARBA00023015"/>
    </source>
</evidence>
<comment type="similarity">
    <text evidence="1">Belongs to the LysR transcriptional regulatory family.</text>
</comment>
<dbReference type="InterPro" id="IPR000847">
    <property type="entry name" value="LysR_HTH_N"/>
</dbReference>
<proteinExistence type="inferred from homology"/>
<keyword evidence="2" id="KW-0805">Transcription regulation</keyword>
<accession>A0A845M7Q8</accession>
<dbReference type="CDD" id="cd08432">
    <property type="entry name" value="PBP2_GcdR_TrpI_HvrB_AmpR_like"/>
    <property type="match status" value="1"/>
</dbReference>